<dbReference type="Proteomes" id="UP000294685">
    <property type="component" value="Unassembled WGS sequence"/>
</dbReference>
<comment type="caution">
    <text evidence="2">The sequence shown here is derived from an EMBL/GenBank/DDBJ whole genome shotgun (WGS) entry which is preliminary data.</text>
</comment>
<dbReference type="CDD" id="cd00038">
    <property type="entry name" value="CAP_ED"/>
    <property type="match status" value="1"/>
</dbReference>
<evidence type="ECO:0000313" key="2">
    <source>
        <dbReference type="EMBL" id="TDE28062.1"/>
    </source>
</evidence>
<reference evidence="2 3" key="1">
    <citation type="submission" date="2019-03" db="EMBL/GenBank/DDBJ databases">
        <title>Novel species of Flavobacterium.</title>
        <authorList>
            <person name="Liu Q."/>
            <person name="Xin Y.-H."/>
        </authorList>
    </citation>
    <scope>NUCLEOTIDE SEQUENCE [LARGE SCALE GENOMIC DNA]</scope>
    <source>
        <strain evidence="2 3">LB2P22</strain>
    </source>
</reference>
<dbReference type="SUPFAM" id="SSF51206">
    <property type="entry name" value="cAMP-binding domain-like"/>
    <property type="match status" value="1"/>
</dbReference>
<evidence type="ECO:0000259" key="1">
    <source>
        <dbReference type="PROSITE" id="PS50042"/>
    </source>
</evidence>
<dbReference type="InterPro" id="IPR018490">
    <property type="entry name" value="cNMP-bd_dom_sf"/>
</dbReference>
<dbReference type="PROSITE" id="PS50042">
    <property type="entry name" value="CNMP_BINDING_3"/>
    <property type="match status" value="1"/>
</dbReference>
<dbReference type="EMBL" id="SMLH01000008">
    <property type="protein sequence ID" value="TDE28062.1"/>
    <property type="molecule type" value="Genomic_DNA"/>
</dbReference>
<proteinExistence type="predicted"/>
<feature type="domain" description="Cyclic nucleotide-binding" evidence="1">
    <location>
        <begin position="42"/>
        <end position="116"/>
    </location>
</feature>
<name>A0ABY2DPG5_9FLAO</name>
<dbReference type="Pfam" id="PF00027">
    <property type="entry name" value="cNMP_binding"/>
    <property type="match status" value="1"/>
</dbReference>
<protein>
    <submittedName>
        <fullName evidence="2">Crp/Fnr family transcriptional regulator</fullName>
    </submittedName>
</protein>
<evidence type="ECO:0000313" key="3">
    <source>
        <dbReference type="Proteomes" id="UP000294685"/>
    </source>
</evidence>
<gene>
    <name evidence="2" type="ORF">E0I61_13265</name>
</gene>
<organism evidence="2 3">
    <name type="scientific">Flavobacterium ranwuense</name>
    <dbReference type="NCBI Taxonomy" id="2541725"/>
    <lineage>
        <taxon>Bacteria</taxon>
        <taxon>Pseudomonadati</taxon>
        <taxon>Bacteroidota</taxon>
        <taxon>Flavobacteriia</taxon>
        <taxon>Flavobacteriales</taxon>
        <taxon>Flavobacteriaceae</taxon>
        <taxon>Flavobacterium</taxon>
    </lineage>
</organism>
<dbReference type="InterPro" id="IPR018488">
    <property type="entry name" value="cNMP-bd_CS"/>
</dbReference>
<dbReference type="Gene3D" id="2.60.120.10">
    <property type="entry name" value="Jelly Rolls"/>
    <property type="match status" value="1"/>
</dbReference>
<sequence length="197" mass="22823">MKNTIDIENVIETISENYSLLTDDCKNDLKKSSTLFSLDKLSSLVKEGQFADKMYFIVTGSLRAFYTKDGKEITDWFAFEGDFVSSINSFYQDCPSKHTIELLEPTTFLEITRETIFALTDKHHCFERLGRIAVTKTMLQLQERIVSIQFETAQQKYENLIYVRPDINQRVPLTHIASHLGITLETLSRIRNPKNRI</sequence>
<keyword evidence="3" id="KW-1185">Reference proteome</keyword>
<accession>A0ABY2DPG5</accession>
<dbReference type="RefSeq" id="WP_132071984.1">
    <property type="nucleotide sequence ID" value="NZ_SMLH01000008.1"/>
</dbReference>
<dbReference type="InterPro" id="IPR014710">
    <property type="entry name" value="RmlC-like_jellyroll"/>
</dbReference>
<dbReference type="PROSITE" id="PS00888">
    <property type="entry name" value="CNMP_BINDING_1"/>
    <property type="match status" value="1"/>
</dbReference>
<dbReference type="InterPro" id="IPR000595">
    <property type="entry name" value="cNMP-bd_dom"/>
</dbReference>